<dbReference type="STRING" id="29170.A0A368FBY6"/>
<dbReference type="OrthoDB" id="5869253at2759"/>
<dbReference type="EMBL" id="JOJR01003682">
    <property type="protein sequence ID" value="RCN27687.1"/>
    <property type="molecule type" value="Genomic_DNA"/>
</dbReference>
<sequence length="232" mass="26469">MTLAMRLSNSVFSELKETITVTGIYLFSDSEIVLSRPNLTPEQEVRPFAHNRLVEIRNIAYHIMNQQCEVMIGYVSSLENPADCGTRGLIKEEAKTYLWWSGPEFMQSSPTCWPNQSTIFTYLLGDQEEMTRQQANSPEQVLTVELRFHEIRQAGKVLICHHQTTFFTPHTLRSLQQLNIRQDEQGLPPFEGTLVLISDPILPRHSWKIGTIDQVIANARGTILEAVVRLTS</sequence>
<dbReference type="AlphaFoldDB" id="A0A368FBY6"/>
<evidence type="ECO:0008006" key="3">
    <source>
        <dbReference type="Google" id="ProtNLM"/>
    </source>
</evidence>
<organism evidence="1 2">
    <name type="scientific">Ancylostoma caninum</name>
    <name type="common">Dog hookworm</name>
    <dbReference type="NCBI Taxonomy" id="29170"/>
    <lineage>
        <taxon>Eukaryota</taxon>
        <taxon>Metazoa</taxon>
        <taxon>Ecdysozoa</taxon>
        <taxon>Nematoda</taxon>
        <taxon>Chromadorea</taxon>
        <taxon>Rhabditida</taxon>
        <taxon>Rhabditina</taxon>
        <taxon>Rhabditomorpha</taxon>
        <taxon>Strongyloidea</taxon>
        <taxon>Ancylostomatidae</taxon>
        <taxon>Ancylostomatinae</taxon>
        <taxon>Ancylostoma</taxon>
    </lineage>
</organism>
<name>A0A368FBY6_ANCCA</name>
<proteinExistence type="predicted"/>
<evidence type="ECO:0000313" key="2">
    <source>
        <dbReference type="Proteomes" id="UP000252519"/>
    </source>
</evidence>
<protein>
    <recommendedName>
        <fullName evidence="3">DUF5641 domain-containing protein</fullName>
    </recommendedName>
</protein>
<comment type="caution">
    <text evidence="1">The sequence shown here is derived from an EMBL/GenBank/DDBJ whole genome shotgun (WGS) entry which is preliminary data.</text>
</comment>
<gene>
    <name evidence="1" type="ORF">ANCCAN_26575</name>
</gene>
<dbReference type="Proteomes" id="UP000252519">
    <property type="component" value="Unassembled WGS sequence"/>
</dbReference>
<reference evidence="1 2" key="1">
    <citation type="submission" date="2014-10" db="EMBL/GenBank/DDBJ databases">
        <title>Draft genome of the hookworm Ancylostoma caninum.</title>
        <authorList>
            <person name="Mitreva M."/>
        </authorList>
    </citation>
    <scope>NUCLEOTIDE SEQUENCE [LARGE SCALE GENOMIC DNA]</scope>
    <source>
        <strain evidence="1 2">Baltimore</strain>
    </source>
</reference>
<accession>A0A368FBY6</accession>
<evidence type="ECO:0000313" key="1">
    <source>
        <dbReference type="EMBL" id="RCN27687.1"/>
    </source>
</evidence>
<keyword evidence="2" id="KW-1185">Reference proteome</keyword>